<dbReference type="RefSeq" id="XP_067815896.1">
    <property type="nucleotide sequence ID" value="XM_067967545.1"/>
</dbReference>
<organism evidence="3 4">
    <name type="scientific">Bremia lactucae</name>
    <name type="common">Lettuce downy mildew</name>
    <dbReference type="NCBI Taxonomy" id="4779"/>
    <lineage>
        <taxon>Eukaryota</taxon>
        <taxon>Sar</taxon>
        <taxon>Stramenopiles</taxon>
        <taxon>Oomycota</taxon>
        <taxon>Peronosporomycetes</taxon>
        <taxon>Peronosporales</taxon>
        <taxon>Peronosporaceae</taxon>
        <taxon>Bremia</taxon>
    </lineage>
</organism>
<keyword evidence="4" id="KW-1185">Reference proteome</keyword>
<name>A0A976FGQ3_BRELC</name>
<dbReference type="EMBL" id="SHOA02000207">
    <property type="protein sequence ID" value="TDH66397.1"/>
    <property type="molecule type" value="Genomic_DNA"/>
</dbReference>
<feature type="compositionally biased region" description="Polar residues" evidence="1">
    <location>
        <begin position="252"/>
        <end position="281"/>
    </location>
</feature>
<accession>A0A976FGQ3</accession>
<gene>
    <name evidence="3" type="ORF">CCR75_009506</name>
</gene>
<proteinExistence type="predicted"/>
<dbReference type="AlphaFoldDB" id="A0A976FGQ3"/>
<sequence length="303" mass="32977">MFEHPVKISTVAVAVLLAFTNAHNNMITPPGTYREGFYNKNSPTGIIDSKVLPLPTGMTYNAGAETNIDAYFTAFNQSKYKTLREFAFATEKPVDGATKECGFALIDGDPQELPEMVEWDGFDTWHYGPCEVWCDDVLAFSDWNCAVTFKERPARLPYDKSKCEGASVLASHWIALHTTPWQIYTACAPLKGASPKKAGKPTADTPETDDTLQINTSEAYTPDADTSEADEPPEDDTPEAESPEADIPAVETQETSTDASANTDAGKIDTSTYDTGGNSATDILDAPSLAPSTNKCSVRRRHR</sequence>
<evidence type="ECO:0000256" key="1">
    <source>
        <dbReference type="SAM" id="MobiDB-lite"/>
    </source>
</evidence>
<evidence type="ECO:0000313" key="3">
    <source>
        <dbReference type="EMBL" id="TDH66397.1"/>
    </source>
</evidence>
<feature type="region of interest" description="Disordered" evidence="1">
    <location>
        <begin position="194"/>
        <end position="303"/>
    </location>
</feature>
<feature type="signal peptide" evidence="2">
    <location>
        <begin position="1"/>
        <end position="22"/>
    </location>
</feature>
<feature type="chain" id="PRO_5037064144" evidence="2">
    <location>
        <begin position="23"/>
        <end position="303"/>
    </location>
</feature>
<evidence type="ECO:0000256" key="2">
    <source>
        <dbReference type="SAM" id="SignalP"/>
    </source>
</evidence>
<keyword evidence="2" id="KW-0732">Signal</keyword>
<dbReference type="OrthoDB" id="166443at2759"/>
<comment type="caution">
    <text evidence="3">The sequence shown here is derived from an EMBL/GenBank/DDBJ whole genome shotgun (WGS) entry which is preliminary data.</text>
</comment>
<feature type="compositionally biased region" description="Acidic residues" evidence="1">
    <location>
        <begin position="225"/>
        <end position="244"/>
    </location>
</feature>
<protein>
    <submittedName>
        <fullName evidence="3">Uncharacterized protein</fullName>
    </submittedName>
</protein>
<reference evidence="3 4" key="1">
    <citation type="journal article" date="2021" name="Genome Biol.">
        <title>AFLAP: assembly-free linkage analysis pipeline using k-mers from genome sequencing data.</title>
        <authorList>
            <person name="Fletcher K."/>
            <person name="Zhang L."/>
            <person name="Gil J."/>
            <person name="Han R."/>
            <person name="Cavanaugh K."/>
            <person name="Michelmore R."/>
        </authorList>
    </citation>
    <scope>NUCLEOTIDE SEQUENCE [LARGE SCALE GENOMIC DNA]</scope>
    <source>
        <strain evidence="3 4">SF5</strain>
    </source>
</reference>
<dbReference type="Proteomes" id="UP000294530">
    <property type="component" value="Unassembled WGS sequence"/>
</dbReference>
<dbReference type="KEGG" id="blac:94353216"/>
<evidence type="ECO:0000313" key="4">
    <source>
        <dbReference type="Proteomes" id="UP000294530"/>
    </source>
</evidence>
<dbReference type="GeneID" id="94353216"/>